<dbReference type="InterPro" id="IPR013766">
    <property type="entry name" value="Thioredoxin_domain"/>
</dbReference>
<evidence type="ECO:0000256" key="3">
    <source>
        <dbReference type="PIRSR" id="PIRSR603782-1"/>
    </source>
</evidence>
<comment type="caution">
    <text evidence="8">The sequence shown here is derived from an EMBL/GenBank/DDBJ whole genome shotgun (WGS) entry which is preliminary data.</text>
</comment>
<evidence type="ECO:0000256" key="1">
    <source>
        <dbReference type="ARBA" id="ARBA00010996"/>
    </source>
</evidence>
<keyword evidence="9" id="KW-1185">Reference proteome</keyword>
<keyword evidence="6" id="KW-0812">Transmembrane</keyword>
<gene>
    <name evidence="8" type="ORF">LITE_LOCUS20740</name>
</gene>
<feature type="binding site" evidence="3">
    <location>
        <position position="187"/>
    </location>
    <ligand>
        <name>Cu cation</name>
        <dbReference type="ChEBI" id="CHEBI:23378"/>
    </ligand>
</feature>
<dbReference type="InterPro" id="IPR036249">
    <property type="entry name" value="Thioredoxin-like_sf"/>
</dbReference>
<dbReference type="FunFam" id="3.40.30.10:FF:000013">
    <property type="entry name" value="Blast:Protein SCO1 homolog, mitochondrial"/>
    <property type="match status" value="1"/>
</dbReference>
<name>A0AAV0KVU9_9ROSI</name>
<keyword evidence="3" id="KW-0479">Metal-binding</keyword>
<comment type="similarity">
    <text evidence="1">Belongs to the SCO1/2 family.</text>
</comment>
<dbReference type="CDD" id="cd02968">
    <property type="entry name" value="SCO"/>
    <property type="match status" value="1"/>
</dbReference>
<dbReference type="Proteomes" id="UP001154282">
    <property type="component" value="Unassembled WGS sequence"/>
</dbReference>
<feature type="compositionally biased region" description="Basic and acidic residues" evidence="5">
    <location>
        <begin position="82"/>
        <end position="95"/>
    </location>
</feature>
<dbReference type="Pfam" id="PF02630">
    <property type="entry name" value="SCO1-SenC"/>
    <property type="match status" value="1"/>
</dbReference>
<feature type="binding site" evidence="3">
    <location>
        <position position="191"/>
    </location>
    <ligand>
        <name>Cu cation</name>
        <dbReference type="ChEBI" id="CHEBI:23378"/>
    </ligand>
</feature>
<evidence type="ECO:0000256" key="4">
    <source>
        <dbReference type="PIRSR" id="PIRSR603782-2"/>
    </source>
</evidence>
<proteinExistence type="inferred from homology"/>
<dbReference type="GO" id="GO:0005739">
    <property type="term" value="C:mitochondrion"/>
    <property type="evidence" value="ECO:0007669"/>
    <property type="project" value="GOC"/>
</dbReference>
<feature type="binding site" evidence="3">
    <location>
        <position position="276"/>
    </location>
    <ligand>
        <name>Cu cation</name>
        <dbReference type="ChEBI" id="CHEBI:23378"/>
    </ligand>
</feature>
<evidence type="ECO:0000256" key="6">
    <source>
        <dbReference type="SAM" id="Phobius"/>
    </source>
</evidence>
<evidence type="ECO:0000313" key="9">
    <source>
        <dbReference type="Proteomes" id="UP001154282"/>
    </source>
</evidence>
<keyword evidence="2 3" id="KW-0186">Copper</keyword>
<feature type="region of interest" description="Disordered" evidence="5">
    <location>
        <begin position="75"/>
        <end position="111"/>
    </location>
</feature>
<dbReference type="AlphaFoldDB" id="A0AAV0KVU9"/>
<evidence type="ECO:0000259" key="7">
    <source>
        <dbReference type="PROSITE" id="PS51352"/>
    </source>
</evidence>
<evidence type="ECO:0000256" key="5">
    <source>
        <dbReference type="SAM" id="MobiDB-lite"/>
    </source>
</evidence>
<accession>A0AAV0KVU9</accession>
<keyword evidence="6" id="KW-0472">Membrane</keyword>
<sequence length="325" mass="35818">MASALSRTVNHLRKAYRFANSHHVGQFRSVTSVPPSSVLESLPLFRSIAPLDFRIPPISIGQRFLFRSIQTASPAGTVGSESAKKVEEAKPDGGEKSGGSSEQGGEAGKPVRGGPVSWLSFVLLALTGAGIIFYYDREKKKHIEEGPSAGKAAIGGPFTLVNHEGKKATEKDFIGKWTVMYFGFTHCPDICPDELQKLASAVEKIKKKAGFEIVPVFISVDPERDTVDQVREYVKEFHPKLVGLTGTPSDIKNVARSYRVYYMKTDVEDSDYQVDHSIVMYLMGPDMQFVKFFGKNHDDESLADGIIKEIKQYQGQQVKKGAPTL</sequence>
<keyword evidence="4" id="KW-1015">Disulfide bond</keyword>
<dbReference type="GO" id="GO:0046872">
    <property type="term" value="F:metal ion binding"/>
    <property type="evidence" value="ECO:0007669"/>
    <property type="project" value="UniProtKB-KW"/>
</dbReference>
<organism evidence="8 9">
    <name type="scientific">Linum tenue</name>
    <dbReference type="NCBI Taxonomy" id="586396"/>
    <lineage>
        <taxon>Eukaryota</taxon>
        <taxon>Viridiplantae</taxon>
        <taxon>Streptophyta</taxon>
        <taxon>Embryophyta</taxon>
        <taxon>Tracheophyta</taxon>
        <taxon>Spermatophyta</taxon>
        <taxon>Magnoliopsida</taxon>
        <taxon>eudicotyledons</taxon>
        <taxon>Gunneridae</taxon>
        <taxon>Pentapetalae</taxon>
        <taxon>rosids</taxon>
        <taxon>fabids</taxon>
        <taxon>Malpighiales</taxon>
        <taxon>Linaceae</taxon>
        <taxon>Linum</taxon>
    </lineage>
</organism>
<feature type="domain" description="Thioredoxin" evidence="7">
    <location>
        <begin position="147"/>
        <end position="315"/>
    </location>
</feature>
<dbReference type="Gene3D" id="3.40.30.10">
    <property type="entry name" value="Glutaredoxin"/>
    <property type="match status" value="1"/>
</dbReference>
<dbReference type="InterPro" id="IPR003782">
    <property type="entry name" value="SCO1/SenC"/>
</dbReference>
<dbReference type="PROSITE" id="PS51352">
    <property type="entry name" value="THIOREDOXIN_2"/>
    <property type="match status" value="1"/>
</dbReference>
<reference evidence="8" key="1">
    <citation type="submission" date="2022-08" db="EMBL/GenBank/DDBJ databases">
        <authorList>
            <person name="Gutierrez-Valencia J."/>
        </authorList>
    </citation>
    <scope>NUCLEOTIDE SEQUENCE</scope>
</reference>
<evidence type="ECO:0000313" key="8">
    <source>
        <dbReference type="EMBL" id="CAI0426322.1"/>
    </source>
</evidence>
<dbReference type="SUPFAM" id="SSF52833">
    <property type="entry name" value="Thioredoxin-like"/>
    <property type="match status" value="1"/>
</dbReference>
<keyword evidence="6" id="KW-1133">Transmembrane helix</keyword>
<dbReference type="EMBL" id="CAMGYJ010000005">
    <property type="protein sequence ID" value="CAI0426322.1"/>
    <property type="molecule type" value="Genomic_DNA"/>
</dbReference>
<protein>
    <recommendedName>
        <fullName evidence="7">Thioredoxin domain-containing protein</fullName>
    </recommendedName>
</protein>
<feature type="transmembrane region" description="Helical" evidence="6">
    <location>
        <begin position="116"/>
        <end position="135"/>
    </location>
</feature>
<evidence type="ECO:0000256" key="2">
    <source>
        <dbReference type="ARBA" id="ARBA00023008"/>
    </source>
</evidence>
<dbReference type="PANTHER" id="PTHR12151:SF5">
    <property type="entry name" value="AT19154P"/>
    <property type="match status" value="1"/>
</dbReference>
<dbReference type="GO" id="GO:0033617">
    <property type="term" value="P:mitochondrial respiratory chain complex IV assembly"/>
    <property type="evidence" value="ECO:0007669"/>
    <property type="project" value="TreeGrafter"/>
</dbReference>
<dbReference type="PANTHER" id="PTHR12151">
    <property type="entry name" value="ELECTRON TRANSPORT PROTIN SCO1/SENC FAMILY MEMBER"/>
    <property type="match status" value="1"/>
</dbReference>
<feature type="disulfide bond" description="Redox-active" evidence="4">
    <location>
        <begin position="187"/>
        <end position="191"/>
    </location>
</feature>